<gene>
    <name evidence="1" type="ORF">COT91_01035</name>
</gene>
<organism evidence="1 2">
    <name type="scientific">Candidatus Doudnabacteria bacterium CG10_big_fil_rev_8_21_14_0_10_41_10</name>
    <dbReference type="NCBI Taxonomy" id="1974551"/>
    <lineage>
        <taxon>Bacteria</taxon>
        <taxon>Candidatus Doudnaibacteriota</taxon>
    </lineage>
</organism>
<proteinExistence type="predicted"/>
<evidence type="ECO:0000313" key="1">
    <source>
        <dbReference type="EMBL" id="PIR97521.1"/>
    </source>
</evidence>
<evidence type="ECO:0000313" key="2">
    <source>
        <dbReference type="Proteomes" id="UP000230557"/>
    </source>
</evidence>
<reference evidence="2" key="1">
    <citation type="submission" date="2017-09" db="EMBL/GenBank/DDBJ databases">
        <title>Depth-based differentiation of microbial function through sediment-hosted aquifers and enrichment of novel symbionts in the deep terrestrial subsurface.</title>
        <authorList>
            <person name="Probst A.J."/>
            <person name="Ladd B."/>
            <person name="Jarett J.K."/>
            <person name="Geller-Mcgrath D.E."/>
            <person name="Sieber C.M.K."/>
            <person name="Emerson J.B."/>
            <person name="Anantharaman K."/>
            <person name="Thomas B.C."/>
            <person name="Malmstrom R."/>
            <person name="Stieglmeier M."/>
            <person name="Klingl A."/>
            <person name="Woyke T."/>
            <person name="Ryan C.M."/>
            <person name="Banfield J.F."/>
        </authorList>
    </citation>
    <scope>NUCLEOTIDE SEQUENCE [LARGE SCALE GENOMIC DNA]</scope>
</reference>
<dbReference type="Proteomes" id="UP000230557">
    <property type="component" value="Unassembled WGS sequence"/>
</dbReference>
<accession>A0A2H0VEK8</accession>
<protein>
    <submittedName>
        <fullName evidence="1">Uncharacterized protein</fullName>
    </submittedName>
</protein>
<comment type="caution">
    <text evidence="1">The sequence shown here is derived from an EMBL/GenBank/DDBJ whole genome shotgun (WGS) entry which is preliminary data.</text>
</comment>
<sequence>MKRVGPIYNKFVRSNDKFMSQLTKTYTDKNETGCCPVPNVSEWDGAEVVWENKRRILSRIA</sequence>
<name>A0A2H0VEK8_9BACT</name>
<dbReference type="EMBL" id="PFAJ01000013">
    <property type="protein sequence ID" value="PIR97521.1"/>
    <property type="molecule type" value="Genomic_DNA"/>
</dbReference>
<dbReference type="AlphaFoldDB" id="A0A2H0VEK8"/>